<organism evidence="3 4">
    <name type="scientific">Thermovenabulum gondwanense</name>
    <dbReference type="NCBI Taxonomy" id="520767"/>
    <lineage>
        <taxon>Bacteria</taxon>
        <taxon>Bacillati</taxon>
        <taxon>Bacillota</taxon>
        <taxon>Clostridia</taxon>
        <taxon>Thermosediminibacterales</taxon>
        <taxon>Thermosediminibacteraceae</taxon>
        <taxon>Thermovenabulum</taxon>
    </lineage>
</organism>
<dbReference type="PATRIC" id="fig|520767.4.peg.986"/>
<dbReference type="InterPro" id="IPR007035">
    <property type="entry name" value="Peptidase_M55"/>
</dbReference>
<feature type="binding site" evidence="2">
    <location>
        <position position="8"/>
    </location>
    <ligand>
        <name>Zn(2+)</name>
        <dbReference type="ChEBI" id="CHEBI:29105"/>
        <label>2</label>
    </ligand>
</feature>
<sequence length="273" mass="30140">MKIFISADMEGISGVVSSSHTEPGNKDYDRMRLLMTKEVNAVIQAAFDFGATEVVVNDSHNNMDNILIEELDKRAVLISGSPKPLSMMEGIDESYKAVFFVGYHARAGTDNAIMDHTYTSKVMFAKINGREMSEAGLNGRLAGYFGVPVALITGDQNAVLCAREELHRDIIGVVVKEAVGRYAAKVFPFDIVKSKIEEGVKEALLKIDSFKPVKEEGPVELEVSFFRTVMADMTLLIPGTKKKDPRTVIYTARDYLEAYKVFRAMLAISPGIN</sequence>
<feature type="binding site" evidence="2">
    <location>
        <position position="60"/>
    </location>
    <ligand>
        <name>Zn(2+)</name>
        <dbReference type="ChEBI" id="CHEBI:29105"/>
        <label>2</label>
    </ligand>
</feature>
<dbReference type="Pfam" id="PF04951">
    <property type="entry name" value="Peptidase_M55"/>
    <property type="match status" value="1"/>
</dbReference>
<dbReference type="EC" id="3.4.11.-" evidence="3"/>
<proteinExistence type="predicted"/>
<dbReference type="Proteomes" id="UP000075737">
    <property type="component" value="Unassembled WGS sequence"/>
</dbReference>
<dbReference type="STRING" id="520767.ATZ99_08920"/>
<evidence type="ECO:0000256" key="2">
    <source>
        <dbReference type="PIRSR" id="PIRSR015853-2"/>
    </source>
</evidence>
<feature type="binding site" evidence="2">
    <location>
        <position position="10"/>
    </location>
    <ligand>
        <name>Zn(2+)</name>
        <dbReference type="ChEBI" id="CHEBI:29105"/>
        <label>1</label>
    </ligand>
</feature>
<reference evidence="3 4" key="1">
    <citation type="submission" date="2015-12" db="EMBL/GenBank/DDBJ databases">
        <title>Draft genome of Thermovenabulum gondwanense isolated from a red thermophilic microbial mat colonisisng an outflow channel of a bore well.</title>
        <authorList>
            <person name="Patel B.K."/>
        </authorList>
    </citation>
    <scope>NUCLEOTIDE SEQUENCE [LARGE SCALE GENOMIC DNA]</scope>
    <source>
        <strain evidence="3 4">R270</strain>
    </source>
</reference>
<dbReference type="AlphaFoldDB" id="A0A161PXY5"/>
<evidence type="ECO:0000313" key="3">
    <source>
        <dbReference type="EMBL" id="KYO66838.1"/>
    </source>
</evidence>
<feature type="active site" description="Nucleophile" evidence="1">
    <location>
        <position position="116"/>
    </location>
</feature>
<keyword evidence="2" id="KW-0862">Zinc</keyword>
<dbReference type="PIRSF" id="PIRSF015853">
    <property type="entry name" value="Pep_DppA"/>
    <property type="match status" value="1"/>
</dbReference>
<keyword evidence="4" id="KW-1185">Reference proteome</keyword>
<keyword evidence="2" id="KW-0479">Metal-binding</keyword>
<feature type="binding site" evidence="2">
    <location>
        <position position="104"/>
    </location>
    <ligand>
        <name>Zn(2+)</name>
        <dbReference type="ChEBI" id="CHEBI:29105"/>
        <label>2</label>
    </ligand>
</feature>
<feature type="binding site" evidence="2">
    <location>
        <position position="8"/>
    </location>
    <ligand>
        <name>Zn(2+)</name>
        <dbReference type="ChEBI" id="CHEBI:29105"/>
        <label>1</label>
    </ligand>
</feature>
<name>A0A161PXY5_9FIRM</name>
<dbReference type="EMBL" id="LOHZ01000024">
    <property type="protein sequence ID" value="KYO66838.1"/>
    <property type="molecule type" value="Genomic_DNA"/>
</dbReference>
<comment type="caution">
    <text evidence="3">The sequence shown here is derived from an EMBL/GenBank/DDBJ whole genome shotgun (WGS) entry which is preliminary data.</text>
</comment>
<dbReference type="Gene3D" id="3.40.50.10780">
    <property type="entry name" value="Dipeptide transport protein"/>
    <property type="match status" value="1"/>
</dbReference>
<accession>A0A161PXY5</accession>
<gene>
    <name evidence="3" type="primary">dppA</name>
    <name evidence="3" type="ORF">ATZ99_08920</name>
</gene>
<keyword evidence="3" id="KW-0031">Aminopeptidase</keyword>
<evidence type="ECO:0000256" key="1">
    <source>
        <dbReference type="PIRSR" id="PIRSR015853-1"/>
    </source>
</evidence>
<dbReference type="InterPro" id="IPR036177">
    <property type="entry name" value="Peptidase_M55_sf"/>
</dbReference>
<keyword evidence="3" id="KW-0645">Protease</keyword>
<protein>
    <submittedName>
        <fullName evidence="3">D-aminopeptidase</fullName>
        <ecNumber evidence="3">3.4.11.-</ecNumber>
    </submittedName>
</protein>
<dbReference type="CDD" id="cd08663">
    <property type="entry name" value="DAP_dppA_1"/>
    <property type="match status" value="1"/>
</dbReference>
<dbReference type="RefSeq" id="WP_068748044.1">
    <property type="nucleotide sequence ID" value="NZ_LOHZ01000024.1"/>
</dbReference>
<dbReference type="Gene3D" id="3.30.1360.130">
    <property type="entry name" value="Dipeptide transport protein"/>
    <property type="match status" value="1"/>
</dbReference>
<dbReference type="InterPro" id="IPR027476">
    <property type="entry name" value="DppA_N"/>
</dbReference>
<keyword evidence="3" id="KW-0378">Hydrolase</keyword>
<dbReference type="GO" id="GO:0046872">
    <property type="term" value="F:metal ion binding"/>
    <property type="evidence" value="ECO:0007669"/>
    <property type="project" value="UniProtKB-KW"/>
</dbReference>
<dbReference type="SUPFAM" id="SSF63992">
    <property type="entry name" value="Dipeptide transport protein"/>
    <property type="match status" value="1"/>
</dbReference>
<feature type="binding site" evidence="2">
    <location>
        <position position="134"/>
    </location>
    <ligand>
        <name>Zn(2+)</name>
        <dbReference type="ChEBI" id="CHEBI:29105"/>
        <label>2</label>
    </ligand>
</feature>
<dbReference type="GO" id="GO:0004177">
    <property type="term" value="F:aminopeptidase activity"/>
    <property type="evidence" value="ECO:0007669"/>
    <property type="project" value="UniProtKB-KW"/>
</dbReference>
<evidence type="ECO:0000313" key="4">
    <source>
        <dbReference type="Proteomes" id="UP000075737"/>
    </source>
</evidence>
<dbReference type="OrthoDB" id="9785420at2"/>